<evidence type="ECO:0000313" key="1">
    <source>
        <dbReference type="EMBL" id="KZM95962.1"/>
    </source>
</evidence>
<keyword evidence="3" id="KW-1185">Reference proteome</keyword>
<dbReference type="Proteomes" id="UP000077755">
    <property type="component" value="Chromosome 5"/>
</dbReference>
<reference evidence="1" key="1">
    <citation type="journal article" date="2016" name="Nat. Genet.">
        <title>A high-quality carrot genome assembly provides new insights into carotenoid accumulation and asterid genome evolution.</title>
        <authorList>
            <person name="Iorizzo M."/>
            <person name="Ellison S."/>
            <person name="Senalik D."/>
            <person name="Zeng P."/>
            <person name="Satapoomin P."/>
            <person name="Huang J."/>
            <person name="Bowman M."/>
            <person name="Iovene M."/>
            <person name="Sanseverino W."/>
            <person name="Cavagnaro P."/>
            <person name="Yildiz M."/>
            <person name="Macko-Podgorni A."/>
            <person name="Moranska E."/>
            <person name="Grzebelus E."/>
            <person name="Grzebelus D."/>
            <person name="Ashrafi H."/>
            <person name="Zheng Z."/>
            <person name="Cheng S."/>
            <person name="Spooner D."/>
            <person name="Van Deynze A."/>
            <person name="Simon P."/>
        </authorList>
    </citation>
    <scope>NUCLEOTIDE SEQUENCE [LARGE SCALE GENOMIC DNA]</scope>
    <source>
        <tissue evidence="1">Leaf</tissue>
    </source>
</reference>
<gene>
    <name evidence="1" type="ORF">DCAR_019204</name>
    <name evidence="2" type="ORF">DCAR_0521981</name>
</gene>
<name>A0A162A464_DAUCS</name>
<dbReference type="EMBL" id="CP093347">
    <property type="protein sequence ID" value="WOH02592.1"/>
    <property type="molecule type" value="Genomic_DNA"/>
</dbReference>
<dbReference type="AlphaFoldDB" id="A0A162A464"/>
<accession>A0A162A464</accession>
<organism evidence="1">
    <name type="scientific">Daucus carota subsp. sativus</name>
    <name type="common">Carrot</name>
    <dbReference type="NCBI Taxonomy" id="79200"/>
    <lineage>
        <taxon>Eukaryota</taxon>
        <taxon>Viridiplantae</taxon>
        <taxon>Streptophyta</taxon>
        <taxon>Embryophyta</taxon>
        <taxon>Tracheophyta</taxon>
        <taxon>Spermatophyta</taxon>
        <taxon>Magnoliopsida</taxon>
        <taxon>eudicotyledons</taxon>
        <taxon>Gunneridae</taxon>
        <taxon>Pentapetalae</taxon>
        <taxon>asterids</taxon>
        <taxon>campanulids</taxon>
        <taxon>Apiales</taxon>
        <taxon>Apiaceae</taxon>
        <taxon>Apioideae</taxon>
        <taxon>Scandiceae</taxon>
        <taxon>Daucinae</taxon>
        <taxon>Daucus</taxon>
        <taxon>Daucus sect. Daucus</taxon>
    </lineage>
</organism>
<sequence length="63" mass="7314">MKLGKLNKERPKRQEVGGNFDIKCSWTSKLKRTSERYYCPDSAILHCQFAMVFTQMHGLTCNS</sequence>
<reference evidence="2" key="2">
    <citation type="submission" date="2022-03" db="EMBL/GenBank/DDBJ databases">
        <title>Draft title - Genomic analysis of global carrot germplasm unveils the trajectory of domestication and the origin of high carotenoid orange carrot.</title>
        <authorList>
            <person name="Iorizzo M."/>
            <person name="Ellison S."/>
            <person name="Senalik D."/>
            <person name="Macko-Podgorni A."/>
            <person name="Grzebelus D."/>
            <person name="Bostan H."/>
            <person name="Rolling W."/>
            <person name="Curaba J."/>
            <person name="Simon P."/>
        </authorList>
    </citation>
    <scope>NUCLEOTIDE SEQUENCE</scope>
    <source>
        <tissue evidence="2">Leaf</tissue>
    </source>
</reference>
<protein>
    <submittedName>
        <fullName evidence="1">Uncharacterized protein</fullName>
    </submittedName>
</protein>
<evidence type="ECO:0000313" key="2">
    <source>
        <dbReference type="EMBL" id="WOH02592.1"/>
    </source>
</evidence>
<proteinExistence type="predicted"/>
<dbReference type="Gramene" id="KZM95962">
    <property type="protein sequence ID" value="KZM95962"/>
    <property type="gene ID" value="DCAR_019204"/>
</dbReference>
<evidence type="ECO:0000313" key="3">
    <source>
        <dbReference type="Proteomes" id="UP000077755"/>
    </source>
</evidence>
<dbReference type="EMBL" id="LNRQ01000005">
    <property type="protein sequence ID" value="KZM95962.1"/>
    <property type="molecule type" value="Genomic_DNA"/>
</dbReference>